<accession>A0A1B9IVG8</accession>
<organism evidence="1 2">
    <name type="scientific">Kwoniella mangroviensis CBS 10435</name>
    <dbReference type="NCBI Taxonomy" id="1331196"/>
    <lineage>
        <taxon>Eukaryota</taxon>
        <taxon>Fungi</taxon>
        <taxon>Dikarya</taxon>
        <taxon>Basidiomycota</taxon>
        <taxon>Agaricomycotina</taxon>
        <taxon>Tremellomycetes</taxon>
        <taxon>Tremellales</taxon>
        <taxon>Cryptococcaceae</taxon>
        <taxon>Kwoniella</taxon>
    </lineage>
</organism>
<dbReference type="Proteomes" id="UP000092583">
    <property type="component" value="Unassembled WGS sequence"/>
</dbReference>
<keyword evidence="2" id="KW-1185">Reference proteome</keyword>
<evidence type="ECO:0000313" key="1">
    <source>
        <dbReference type="EMBL" id="OCF59530.1"/>
    </source>
</evidence>
<dbReference type="EMBL" id="KI669460">
    <property type="protein sequence ID" value="OCF59530.1"/>
    <property type="molecule type" value="Genomic_DNA"/>
</dbReference>
<reference evidence="2" key="2">
    <citation type="submission" date="2013-12" db="EMBL/GenBank/DDBJ databases">
        <title>Evolution of pathogenesis and genome organization in the Tremellales.</title>
        <authorList>
            <person name="Cuomo C."/>
            <person name="Litvintseva A."/>
            <person name="Heitman J."/>
            <person name="Chen Y."/>
            <person name="Sun S."/>
            <person name="Springer D."/>
            <person name="Dromer F."/>
            <person name="Young S."/>
            <person name="Zeng Q."/>
            <person name="Chapman S."/>
            <person name="Gujja S."/>
            <person name="Saif S."/>
            <person name="Birren B."/>
        </authorList>
    </citation>
    <scope>NUCLEOTIDE SEQUENCE [LARGE SCALE GENOMIC DNA]</scope>
    <source>
        <strain evidence="2">CBS 10435</strain>
    </source>
</reference>
<sequence>MLKNKLWEDQDAEEGGLLCCAVDFDANLALGLTEDAKLCVVTRRWKMPIDLETWVIDQVQSTPLCLPDNWIGMVKAKASPEPIVVSCLEWNNSAEQAGLGITGTVKVVTMATHFVYKSGDALVRAEKERTRRTIARERL</sequence>
<proteinExistence type="predicted"/>
<name>A0A1B9IVG8_9TREE</name>
<dbReference type="AlphaFoldDB" id="A0A1B9IVG8"/>
<gene>
    <name evidence="1" type="ORF">L486_02197</name>
</gene>
<evidence type="ECO:0000313" key="2">
    <source>
        <dbReference type="Proteomes" id="UP000092583"/>
    </source>
</evidence>
<reference evidence="1 2" key="1">
    <citation type="submission" date="2013-07" db="EMBL/GenBank/DDBJ databases">
        <title>The Genome Sequence of Kwoniella mangroviensis CBS10435.</title>
        <authorList>
            <consortium name="The Broad Institute Genome Sequencing Platform"/>
            <person name="Cuomo C."/>
            <person name="Litvintseva A."/>
            <person name="Chen Y."/>
            <person name="Heitman J."/>
            <person name="Sun S."/>
            <person name="Springer D."/>
            <person name="Dromer F."/>
            <person name="Young S.K."/>
            <person name="Zeng Q."/>
            <person name="Gargeya S."/>
            <person name="Fitzgerald M."/>
            <person name="Abouelleil A."/>
            <person name="Alvarado L."/>
            <person name="Berlin A.M."/>
            <person name="Chapman S.B."/>
            <person name="Dewar J."/>
            <person name="Goldberg J."/>
            <person name="Griggs A."/>
            <person name="Gujja S."/>
            <person name="Hansen M."/>
            <person name="Howarth C."/>
            <person name="Imamovic A."/>
            <person name="Larimer J."/>
            <person name="McCowan C."/>
            <person name="Murphy C."/>
            <person name="Pearson M."/>
            <person name="Priest M."/>
            <person name="Roberts A."/>
            <person name="Saif S."/>
            <person name="Shea T."/>
            <person name="Sykes S."/>
            <person name="Wortman J."/>
            <person name="Nusbaum C."/>
            <person name="Birren B."/>
        </authorList>
    </citation>
    <scope>NUCLEOTIDE SEQUENCE [LARGE SCALE GENOMIC DNA]</scope>
    <source>
        <strain evidence="1 2">CBS 10435</strain>
    </source>
</reference>
<protein>
    <submittedName>
        <fullName evidence="1">Uncharacterized protein</fullName>
    </submittedName>
</protein>